<sequence>MIELRLTNSNNTSSSSSSSSFNESLEQILNITPTIPLTIMNIIGQQQHISIELIRLNWCLASERKQNSFKTNLKNDFIIIHQTFKQENFNPNDTSIINDDNEEDDENQLACCEGSELLSISLALISSIVENL</sequence>
<dbReference type="AlphaFoldDB" id="A0A819QIV9"/>
<organism evidence="2 3">
    <name type="scientific">Rotaria sordida</name>
    <dbReference type="NCBI Taxonomy" id="392033"/>
    <lineage>
        <taxon>Eukaryota</taxon>
        <taxon>Metazoa</taxon>
        <taxon>Spiralia</taxon>
        <taxon>Gnathifera</taxon>
        <taxon>Rotifera</taxon>
        <taxon>Eurotatoria</taxon>
        <taxon>Bdelloidea</taxon>
        <taxon>Philodinida</taxon>
        <taxon>Philodinidae</taxon>
        <taxon>Rotaria</taxon>
    </lineage>
</organism>
<dbReference type="EMBL" id="CAJOAX010008367">
    <property type="protein sequence ID" value="CAF4031839.1"/>
    <property type="molecule type" value="Genomic_DNA"/>
</dbReference>
<accession>A0A819QIV9</accession>
<reference evidence="2" key="1">
    <citation type="submission" date="2021-02" db="EMBL/GenBank/DDBJ databases">
        <authorList>
            <person name="Nowell W R."/>
        </authorList>
    </citation>
    <scope>NUCLEOTIDE SEQUENCE</scope>
</reference>
<evidence type="ECO:0000313" key="3">
    <source>
        <dbReference type="Proteomes" id="UP000663823"/>
    </source>
</evidence>
<evidence type="ECO:0000313" key="2">
    <source>
        <dbReference type="EMBL" id="CAF4031839.1"/>
    </source>
</evidence>
<proteinExistence type="predicted"/>
<comment type="caution">
    <text evidence="2">The sequence shown here is derived from an EMBL/GenBank/DDBJ whole genome shotgun (WGS) entry which is preliminary data.</text>
</comment>
<protein>
    <submittedName>
        <fullName evidence="2">Uncharacterized protein</fullName>
    </submittedName>
</protein>
<dbReference type="Proteomes" id="UP000663823">
    <property type="component" value="Unassembled WGS sequence"/>
</dbReference>
<evidence type="ECO:0000256" key="1">
    <source>
        <dbReference type="SAM" id="MobiDB-lite"/>
    </source>
</evidence>
<feature type="compositionally biased region" description="Low complexity" evidence="1">
    <location>
        <begin position="7"/>
        <end position="20"/>
    </location>
</feature>
<feature type="region of interest" description="Disordered" evidence="1">
    <location>
        <begin position="1"/>
        <end position="20"/>
    </location>
</feature>
<gene>
    <name evidence="2" type="ORF">OTI717_LOCUS30679</name>
</gene>
<name>A0A819QIV9_9BILA</name>